<dbReference type="EMBL" id="CP063458">
    <property type="protein sequence ID" value="QOV87516.1"/>
    <property type="molecule type" value="Genomic_DNA"/>
</dbReference>
<name>A0A7M2WPX7_9BACT</name>
<dbReference type="RefSeq" id="WP_206290421.1">
    <property type="nucleotide sequence ID" value="NZ_CP063458.1"/>
</dbReference>
<dbReference type="Proteomes" id="UP000593765">
    <property type="component" value="Chromosome"/>
</dbReference>
<dbReference type="AlphaFoldDB" id="A0A7M2WPX7"/>
<reference evidence="1 2" key="1">
    <citation type="submission" date="2020-10" db="EMBL/GenBank/DDBJ databases">
        <title>Wide distribution of Phycisphaera-like planctomycetes from WD2101 soil group in peatlands and genome analysis of the first cultivated representative.</title>
        <authorList>
            <person name="Dedysh S.N."/>
            <person name="Beletsky A.V."/>
            <person name="Ivanova A."/>
            <person name="Kulichevskaya I.S."/>
            <person name="Suzina N.E."/>
            <person name="Philippov D.A."/>
            <person name="Rakitin A.L."/>
            <person name="Mardanov A.V."/>
            <person name="Ravin N.V."/>
        </authorList>
    </citation>
    <scope>NUCLEOTIDE SEQUENCE [LARGE SCALE GENOMIC DNA]</scope>
    <source>
        <strain evidence="1 2">M1803</strain>
    </source>
</reference>
<keyword evidence="2" id="KW-1185">Reference proteome</keyword>
<gene>
    <name evidence="1" type="ORF">IPV69_14590</name>
</gene>
<sequence>MPRPSELIHLPILLLACRPIRFSLLFLGLGLLTGGCATVRVTDPPRTATEQFLISGSITDAVAALSMDGLRDQLVFLETAYLTGDPPPSAGTRNQIIDRTRPNQDLSFLLGELRARMLKEGVRLTETREQATVIVEARTGGVGVDRYEFLLGLPSVAVSGSIGVDAIGSVPILTPELAILKSTRQLAYSSVAFIAYRNKGGELISQSGPFVGKRLRADYWILGTGPNTVGDIPPAEK</sequence>
<dbReference type="Pfam" id="PF20360">
    <property type="entry name" value="DUF6655"/>
    <property type="match status" value="1"/>
</dbReference>
<evidence type="ECO:0000313" key="1">
    <source>
        <dbReference type="EMBL" id="QOV87516.1"/>
    </source>
</evidence>
<accession>A0A7M2WPX7</accession>
<protein>
    <submittedName>
        <fullName evidence="1">Uncharacterized protein</fullName>
    </submittedName>
</protein>
<dbReference type="PROSITE" id="PS51257">
    <property type="entry name" value="PROKAR_LIPOPROTEIN"/>
    <property type="match status" value="1"/>
</dbReference>
<evidence type="ECO:0000313" key="2">
    <source>
        <dbReference type="Proteomes" id="UP000593765"/>
    </source>
</evidence>
<organism evidence="1 2">
    <name type="scientific">Humisphaera borealis</name>
    <dbReference type="NCBI Taxonomy" id="2807512"/>
    <lineage>
        <taxon>Bacteria</taxon>
        <taxon>Pseudomonadati</taxon>
        <taxon>Planctomycetota</taxon>
        <taxon>Phycisphaerae</taxon>
        <taxon>Tepidisphaerales</taxon>
        <taxon>Tepidisphaeraceae</taxon>
        <taxon>Humisphaera</taxon>
    </lineage>
</organism>
<dbReference type="InterPro" id="IPR046596">
    <property type="entry name" value="DUF6655"/>
</dbReference>
<dbReference type="KEGG" id="hbs:IPV69_14590"/>
<proteinExistence type="predicted"/>